<comment type="similarity">
    <text evidence="1 9 11">Belongs to the peptidase A8 family.</text>
</comment>
<organism evidence="12 13">
    <name type="scientific">Pannonibacter indicus</name>
    <dbReference type="NCBI Taxonomy" id="466044"/>
    <lineage>
        <taxon>Bacteria</taxon>
        <taxon>Pseudomonadati</taxon>
        <taxon>Pseudomonadota</taxon>
        <taxon>Alphaproteobacteria</taxon>
        <taxon>Hyphomicrobiales</taxon>
        <taxon>Stappiaceae</taxon>
        <taxon>Pannonibacter</taxon>
    </lineage>
</organism>
<dbReference type="EC" id="3.4.23.36" evidence="9"/>
<dbReference type="GO" id="GO:0006508">
    <property type="term" value="P:proteolysis"/>
    <property type="evidence" value="ECO:0007669"/>
    <property type="project" value="UniProtKB-KW"/>
</dbReference>
<evidence type="ECO:0000256" key="11">
    <source>
        <dbReference type="RuleBase" id="RU004181"/>
    </source>
</evidence>
<dbReference type="PROSITE" id="PS00855">
    <property type="entry name" value="SPASE_II"/>
    <property type="match status" value="1"/>
</dbReference>
<dbReference type="InterPro" id="IPR001872">
    <property type="entry name" value="Peptidase_A8"/>
</dbReference>
<protein>
    <recommendedName>
        <fullName evidence="9">Lipoprotein signal peptidase</fullName>
        <ecNumber evidence="9">3.4.23.36</ecNumber>
    </recommendedName>
    <alternativeName>
        <fullName evidence="9">Prolipoprotein signal peptidase</fullName>
    </alternativeName>
    <alternativeName>
        <fullName evidence="9">Signal peptidase II</fullName>
        <shortName evidence="9">SPase II</shortName>
    </alternativeName>
</protein>
<comment type="pathway">
    <text evidence="9">Protein modification; lipoprotein biosynthesis (signal peptide cleavage).</text>
</comment>
<dbReference type="AlphaFoldDB" id="A0A0K6HV95"/>
<feature type="active site" evidence="9">
    <location>
        <position position="134"/>
    </location>
</feature>
<keyword evidence="8 9" id="KW-0472">Membrane</keyword>
<accession>A0A0K6HV95</accession>
<name>A0A0K6HV95_9HYPH</name>
<evidence type="ECO:0000313" key="13">
    <source>
        <dbReference type="Proteomes" id="UP000183900"/>
    </source>
</evidence>
<gene>
    <name evidence="9" type="primary">lspA</name>
    <name evidence="12" type="ORF">Ga0061067_103297</name>
</gene>
<comment type="caution">
    <text evidence="9">Lacks conserved residue(s) required for the propagation of feature annotation.</text>
</comment>
<dbReference type="NCBIfam" id="TIGR00077">
    <property type="entry name" value="lspA"/>
    <property type="match status" value="1"/>
</dbReference>
<reference evidence="13" key="1">
    <citation type="submission" date="2015-08" db="EMBL/GenBank/DDBJ databases">
        <authorList>
            <person name="Varghese N."/>
        </authorList>
    </citation>
    <scope>NUCLEOTIDE SEQUENCE [LARGE SCALE GENOMIC DNA]</scope>
    <source>
        <strain evidence="13">DSM 23407</strain>
    </source>
</reference>
<feature type="transmembrane region" description="Helical" evidence="9">
    <location>
        <begin position="80"/>
        <end position="100"/>
    </location>
</feature>
<evidence type="ECO:0000256" key="9">
    <source>
        <dbReference type="HAMAP-Rule" id="MF_00161"/>
    </source>
</evidence>
<feature type="active site" evidence="9">
    <location>
        <position position="152"/>
    </location>
</feature>
<evidence type="ECO:0000256" key="4">
    <source>
        <dbReference type="ARBA" id="ARBA00022692"/>
    </source>
</evidence>
<evidence type="ECO:0000256" key="2">
    <source>
        <dbReference type="ARBA" id="ARBA00022475"/>
    </source>
</evidence>
<dbReference type="HAMAP" id="MF_00161">
    <property type="entry name" value="LspA"/>
    <property type="match status" value="1"/>
</dbReference>
<evidence type="ECO:0000256" key="7">
    <source>
        <dbReference type="ARBA" id="ARBA00022989"/>
    </source>
</evidence>
<evidence type="ECO:0000256" key="1">
    <source>
        <dbReference type="ARBA" id="ARBA00006139"/>
    </source>
</evidence>
<keyword evidence="12" id="KW-0449">Lipoprotein</keyword>
<evidence type="ECO:0000256" key="8">
    <source>
        <dbReference type="ARBA" id="ARBA00023136"/>
    </source>
</evidence>
<dbReference type="UniPathway" id="UPA00665"/>
<keyword evidence="13" id="KW-1185">Reference proteome</keyword>
<sequence>MSKVAPPSGFTRRWLWGPLSRMVAVIAAIIFAADQVSKLWLLFVYDLPRQGNMDLLPFLELVTVWNRGISYGLLQQETDLGRWALAIFTVLAAIALWVWAVRSNSKFSGVSLALIIGGALGNGVDRFAYGAVYDFLHIHFGSFSWYVFNIADAAIVAGVAALLYDGWRGSPNKASKGGSKGRKAG</sequence>
<keyword evidence="2 9" id="KW-1003">Cell membrane</keyword>
<dbReference type="PANTHER" id="PTHR33695:SF1">
    <property type="entry name" value="LIPOPROTEIN SIGNAL PEPTIDASE"/>
    <property type="match status" value="1"/>
</dbReference>
<comment type="subcellular location">
    <subcellularLocation>
        <location evidence="9">Cell membrane</location>
        <topology evidence="9">Multi-pass membrane protein</topology>
    </subcellularLocation>
</comment>
<evidence type="ECO:0000256" key="3">
    <source>
        <dbReference type="ARBA" id="ARBA00022670"/>
    </source>
</evidence>
<dbReference type="GO" id="GO:0004190">
    <property type="term" value="F:aspartic-type endopeptidase activity"/>
    <property type="evidence" value="ECO:0007669"/>
    <property type="project" value="UniProtKB-UniRule"/>
</dbReference>
<evidence type="ECO:0000256" key="6">
    <source>
        <dbReference type="ARBA" id="ARBA00022801"/>
    </source>
</evidence>
<feature type="transmembrane region" description="Helical" evidence="9">
    <location>
        <begin position="107"/>
        <end position="124"/>
    </location>
</feature>
<dbReference type="Pfam" id="PF01252">
    <property type="entry name" value="Peptidase_A8"/>
    <property type="match status" value="1"/>
</dbReference>
<comment type="catalytic activity">
    <reaction evidence="9 10">
        <text>Release of signal peptides from bacterial membrane prolipoproteins. Hydrolyzes -Xaa-Yaa-Zaa-|-(S,diacylglyceryl)Cys-, in which Xaa is hydrophobic (preferably Leu), and Yaa (Ala or Ser) and Zaa (Gly or Ala) have small, neutral side chains.</text>
        <dbReference type="EC" id="3.4.23.36"/>
    </reaction>
</comment>
<evidence type="ECO:0000256" key="10">
    <source>
        <dbReference type="RuleBase" id="RU000594"/>
    </source>
</evidence>
<keyword evidence="6 9" id="KW-0378">Hydrolase</keyword>
<evidence type="ECO:0000256" key="5">
    <source>
        <dbReference type="ARBA" id="ARBA00022750"/>
    </source>
</evidence>
<dbReference type="EMBL" id="CYHE01000003">
    <property type="protein sequence ID" value="CUA94756.1"/>
    <property type="molecule type" value="Genomic_DNA"/>
</dbReference>
<feature type="transmembrane region" description="Helical" evidence="9">
    <location>
        <begin position="144"/>
        <end position="164"/>
    </location>
</feature>
<dbReference type="PANTHER" id="PTHR33695">
    <property type="entry name" value="LIPOPROTEIN SIGNAL PEPTIDASE"/>
    <property type="match status" value="1"/>
</dbReference>
<dbReference type="Proteomes" id="UP000183900">
    <property type="component" value="Unassembled WGS sequence"/>
</dbReference>
<keyword evidence="7 9" id="KW-1133">Transmembrane helix</keyword>
<evidence type="ECO:0000313" key="12">
    <source>
        <dbReference type="EMBL" id="CUA94756.1"/>
    </source>
</evidence>
<dbReference type="PRINTS" id="PR00781">
    <property type="entry name" value="LIPOSIGPTASE"/>
</dbReference>
<keyword evidence="5 9" id="KW-0064">Aspartyl protease</keyword>
<comment type="function">
    <text evidence="9 10">This protein specifically catalyzes the removal of signal peptides from prolipoproteins.</text>
</comment>
<keyword evidence="4 9" id="KW-0812">Transmembrane</keyword>
<dbReference type="GO" id="GO:0005886">
    <property type="term" value="C:plasma membrane"/>
    <property type="evidence" value="ECO:0007669"/>
    <property type="project" value="UniProtKB-SubCell"/>
</dbReference>
<proteinExistence type="inferred from homology"/>
<keyword evidence="3 9" id="KW-0645">Protease</keyword>